<name>A0A0P1AH14_PLAHL</name>
<dbReference type="Proteomes" id="UP000054928">
    <property type="component" value="Unassembled WGS sequence"/>
</dbReference>
<keyword evidence="2" id="KW-1185">Reference proteome</keyword>
<accession>A0A0P1AH14</accession>
<evidence type="ECO:0000313" key="2">
    <source>
        <dbReference type="Proteomes" id="UP000054928"/>
    </source>
</evidence>
<organism evidence="1 2">
    <name type="scientific">Plasmopara halstedii</name>
    <name type="common">Downy mildew of sunflower</name>
    <dbReference type="NCBI Taxonomy" id="4781"/>
    <lineage>
        <taxon>Eukaryota</taxon>
        <taxon>Sar</taxon>
        <taxon>Stramenopiles</taxon>
        <taxon>Oomycota</taxon>
        <taxon>Peronosporomycetes</taxon>
        <taxon>Peronosporales</taxon>
        <taxon>Peronosporaceae</taxon>
        <taxon>Plasmopara</taxon>
    </lineage>
</organism>
<sequence>MSSLTPLTEAYTTLDLLHASDNNCLIFQICTGAVVVFYQRHKQTWVRDSPGEQFVATYF</sequence>
<protein>
    <submittedName>
        <fullName evidence="1">Uncharacterized protein</fullName>
    </submittedName>
</protein>
<dbReference type="EMBL" id="CCYD01000468">
    <property type="protein sequence ID" value="CEG40238.1"/>
    <property type="molecule type" value="Genomic_DNA"/>
</dbReference>
<dbReference type="RefSeq" id="XP_024576607.1">
    <property type="nucleotide sequence ID" value="XM_024725874.1"/>
</dbReference>
<reference evidence="2" key="1">
    <citation type="submission" date="2014-09" db="EMBL/GenBank/DDBJ databases">
        <authorList>
            <person name="Sharma Rahul"/>
            <person name="Thines Marco"/>
        </authorList>
    </citation>
    <scope>NUCLEOTIDE SEQUENCE [LARGE SCALE GENOMIC DNA]</scope>
</reference>
<proteinExistence type="predicted"/>
<dbReference type="GeneID" id="36405505"/>
<evidence type="ECO:0000313" key="1">
    <source>
        <dbReference type="EMBL" id="CEG40238.1"/>
    </source>
</evidence>
<dbReference type="AlphaFoldDB" id="A0A0P1AH14"/>